<sequence length="44" mass="4809">MARGGKSLALADEACRIHIAPALKNLSITSQTPWRKASMTMMLH</sequence>
<organism evidence="1 2">
    <name type="scientific">Solanum commersonii</name>
    <name type="common">Commerson's wild potato</name>
    <name type="synonym">Commerson's nightshade</name>
    <dbReference type="NCBI Taxonomy" id="4109"/>
    <lineage>
        <taxon>Eukaryota</taxon>
        <taxon>Viridiplantae</taxon>
        <taxon>Streptophyta</taxon>
        <taxon>Embryophyta</taxon>
        <taxon>Tracheophyta</taxon>
        <taxon>Spermatophyta</taxon>
        <taxon>Magnoliopsida</taxon>
        <taxon>eudicotyledons</taxon>
        <taxon>Gunneridae</taxon>
        <taxon>Pentapetalae</taxon>
        <taxon>asterids</taxon>
        <taxon>lamiids</taxon>
        <taxon>Solanales</taxon>
        <taxon>Solanaceae</taxon>
        <taxon>Solanoideae</taxon>
        <taxon>Solaneae</taxon>
        <taxon>Solanum</taxon>
    </lineage>
</organism>
<protein>
    <submittedName>
        <fullName evidence="1">Uncharacterized protein</fullName>
    </submittedName>
</protein>
<name>A0A9J5XI76_SOLCO</name>
<accession>A0A9J5XI76</accession>
<dbReference type="Proteomes" id="UP000824120">
    <property type="component" value="Chromosome 9"/>
</dbReference>
<dbReference type="EMBL" id="JACXVP010000009">
    <property type="protein sequence ID" value="KAG5587303.1"/>
    <property type="molecule type" value="Genomic_DNA"/>
</dbReference>
<dbReference type="AlphaFoldDB" id="A0A9J5XI76"/>
<keyword evidence="2" id="KW-1185">Reference proteome</keyword>
<gene>
    <name evidence="1" type="ORF">H5410_047737</name>
</gene>
<proteinExistence type="predicted"/>
<evidence type="ECO:0000313" key="1">
    <source>
        <dbReference type="EMBL" id="KAG5587303.1"/>
    </source>
</evidence>
<comment type="caution">
    <text evidence="1">The sequence shown here is derived from an EMBL/GenBank/DDBJ whole genome shotgun (WGS) entry which is preliminary data.</text>
</comment>
<reference evidence="1 2" key="1">
    <citation type="submission" date="2020-09" db="EMBL/GenBank/DDBJ databases">
        <title>De no assembly of potato wild relative species, Solanum commersonii.</title>
        <authorList>
            <person name="Cho K."/>
        </authorList>
    </citation>
    <scope>NUCLEOTIDE SEQUENCE [LARGE SCALE GENOMIC DNA]</scope>
    <source>
        <strain evidence="1">LZ3.2</strain>
        <tissue evidence="1">Leaf</tissue>
    </source>
</reference>
<evidence type="ECO:0000313" key="2">
    <source>
        <dbReference type="Proteomes" id="UP000824120"/>
    </source>
</evidence>